<dbReference type="InterPro" id="IPR007685">
    <property type="entry name" value="RelA_SpoT"/>
</dbReference>
<dbReference type="Gene3D" id="3.30.460.10">
    <property type="entry name" value="Beta Polymerase, domain 2"/>
    <property type="match status" value="1"/>
</dbReference>
<reference evidence="3" key="1">
    <citation type="journal article" date="2019" name="Int. J. Syst. Evol. Microbiol.">
        <title>The Global Catalogue of Microorganisms (GCM) 10K type strain sequencing project: providing services to taxonomists for standard genome sequencing and annotation.</title>
        <authorList>
            <consortium name="The Broad Institute Genomics Platform"/>
            <consortium name="The Broad Institute Genome Sequencing Center for Infectious Disease"/>
            <person name="Wu L."/>
            <person name="Ma J."/>
        </authorList>
    </citation>
    <scope>NUCLEOTIDE SEQUENCE [LARGE SCALE GENOMIC DNA]</scope>
    <source>
        <strain evidence="3">KCTC 42501</strain>
    </source>
</reference>
<dbReference type="PANTHER" id="PTHR41773">
    <property type="entry name" value="GTP PYROPHOSPHATASE-RELATED"/>
    <property type="match status" value="1"/>
</dbReference>
<dbReference type="Pfam" id="PF04607">
    <property type="entry name" value="RelA_SpoT"/>
    <property type="match status" value="1"/>
</dbReference>
<comment type="caution">
    <text evidence="2">The sequence shown here is derived from an EMBL/GenBank/DDBJ whole genome shotgun (WGS) entry which is preliminary data.</text>
</comment>
<dbReference type="Gene3D" id="1.10.287.860">
    <property type="entry name" value="Nucleotidyltransferase"/>
    <property type="match status" value="1"/>
</dbReference>
<gene>
    <name evidence="2" type="ORF">ACFOPI_20645</name>
</gene>
<proteinExistence type="predicted"/>
<dbReference type="RefSeq" id="WP_382178173.1">
    <property type="nucleotide sequence ID" value="NZ_JBHRXX010000009.1"/>
</dbReference>
<dbReference type="Proteomes" id="UP001595729">
    <property type="component" value="Unassembled WGS sequence"/>
</dbReference>
<organism evidence="2 3">
    <name type="scientific">Hydrogenophaga luteola</name>
    <dbReference type="NCBI Taxonomy" id="1591122"/>
    <lineage>
        <taxon>Bacteria</taxon>
        <taxon>Pseudomonadati</taxon>
        <taxon>Pseudomonadota</taxon>
        <taxon>Betaproteobacteria</taxon>
        <taxon>Burkholderiales</taxon>
        <taxon>Comamonadaceae</taxon>
        <taxon>Hydrogenophaga</taxon>
    </lineage>
</organism>
<dbReference type="SMART" id="SM00954">
    <property type="entry name" value="RelA_SpoT"/>
    <property type="match status" value="1"/>
</dbReference>
<protein>
    <submittedName>
        <fullName evidence="2">GTP pyrophosphokinase family protein</fullName>
    </submittedName>
</protein>
<dbReference type="InterPro" id="IPR043519">
    <property type="entry name" value="NT_sf"/>
</dbReference>
<evidence type="ECO:0000313" key="2">
    <source>
        <dbReference type="EMBL" id="MFC3686016.1"/>
    </source>
</evidence>
<evidence type="ECO:0000259" key="1">
    <source>
        <dbReference type="SMART" id="SM00954"/>
    </source>
</evidence>
<dbReference type="EMBL" id="JBHRXX010000009">
    <property type="protein sequence ID" value="MFC3686016.1"/>
    <property type="molecule type" value="Genomic_DNA"/>
</dbReference>
<dbReference type="CDD" id="cd05399">
    <property type="entry name" value="NT_Rel-Spo_like"/>
    <property type="match status" value="1"/>
</dbReference>
<keyword evidence="3" id="KW-1185">Reference proteome</keyword>
<accession>A0ABV7WAE3</accession>
<feature type="domain" description="RelA/SpoT" evidence="1">
    <location>
        <begin position="50"/>
        <end position="183"/>
    </location>
</feature>
<dbReference type="SUPFAM" id="SSF81301">
    <property type="entry name" value="Nucleotidyltransferase"/>
    <property type="match status" value="1"/>
</dbReference>
<name>A0ABV7WAE3_9BURK</name>
<dbReference type="PANTHER" id="PTHR41773:SF1">
    <property type="entry name" value="RELA_SPOT DOMAIN-CONTAINING PROTEIN"/>
    <property type="match status" value="1"/>
</dbReference>
<sequence length="455" mass="51610">MDESPSDVFGLVAQKYVELERIADPIRKIAQAQIATLLLDQLQSIDRIESRTKSFDSIRENYIRKHGVPQSPLSFEEFLQNTNDIVGVRVVAFFNYEVDLIGDLITQFFVGSVLDQKLTIHDPNRGSRFGYRAVHINFPFSDSRLVNSPLRPFIGVEVQVRTILSDAWARHSHRLLYKRSNLMDEYHIRSFARNAAMLENLDENMESMSRAPQSTSISPVLVALSWHEFFLKCCSIVAVDLNEDDLRINFETVKDEIDATDEVVALQVFLMDIGKAWNKFGKIDYPKYGFRDSGAKLKLALFGLDESRYRGLVPLHMRRRVLNILHLGVVNDPPSVFNGLRIREDNGVSDYAVPKEVVDLCDGMKKSWRSYVTDGVQCMLVQPNQLILTRARPTGIRGAIDKMKEAANGRISRRRPISVIRQSDDFLVIDGNSTAIVLVAIGLNEVPVELNAELQ</sequence>
<evidence type="ECO:0000313" key="3">
    <source>
        <dbReference type="Proteomes" id="UP001595729"/>
    </source>
</evidence>